<dbReference type="PANTHER" id="PTHR12452:SF0">
    <property type="entry name" value="THIOREDOXIN DOMAIN-CONTAINING PROTEIN 17"/>
    <property type="match status" value="1"/>
</dbReference>
<proteinExistence type="inferred from homology"/>
<feature type="domain" description="Thioredoxin" evidence="2">
    <location>
        <begin position="41"/>
        <end position="126"/>
    </location>
</feature>
<evidence type="ECO:0000313" key="3">
    <source>
        <dbReference type="EMBL" id="KAF7307210.1"/>
    </source>
</evidence>
<comment type="similarity">
    <text evidence="1">Belongs to the thioredoxin family.</text>
</comment>
<evidence type="ECO:0000256" key="1">
    <source>
        <dbReference type="ARBA" id="ARBA00008987"/>
    </source>
</evidence>
<dbReference type="OrthoDB" id="78947at2759"/>
<dbReference type="InterPro" id="IPR036249">
    <property type="entry name" value="Thioredoxin-like_sf"/>
</dbReference>
<dbReference type="InterPro" id="IPR010357">
    <property type="entry name" value="TXNDC17_dom"/>
</dbReference>
<evidence type="ECO:0000259" key="2">
    <source>
        <dbReference type="Pfam" id="PF06110"/>
    </source>
</evidence>
<gene>
    <name evidence="3" type="ORF">MIND_00514600</name>
</gene>
<dbReference type="SUPFAM" id="SSF52833">
    <property type="entry name" value="Thioredoxin-like"/>
    <property type="match status" value="1"/>
</dbReference>
<dbReference type="AlphaFoldDB" id="A0A8H6T0G7"/>
<dbReference type="GeneID" id="59344453"/>
<reference evidence="3" key="1">
    <citation type="submission" date="2020-05" db="EMBL/GenBank/DDBJ databases">
        <title>Mycena genomes resolve the evolution of fungal bioluminescence.</title>
        <authorList>
            <person name="Tsai I.J."/>
        </authorList>
    </citation>
    <scope>NUCLEOTIDE SEQUENCE</scope>
    <source>
        <strain evidence="3">171206Taipei</strain>
    </source>
</reference>
<dbReference type="Gene3D" id="3.40.30.10">
    <property type="entry name" value="Glutaredoxin"/>
    <property type="match status" value="1"/>
</dbReference>
<dbReference type="GO" id="GO:0005829">
    <property type="term" value="C:cytosol"/>
    <property type="evidence" value="ECO:0007669"/>
    <property type="project" value="TreeGrafter"/>
</dbReference>
<dbReference type="PANTHER" id="PTHR12452">
    <property type="entry name" value="42-9-9 PROTEIN-RELATED"/>
    <property type="match status" value="1"/>
</dbReference>
<evidence type="ECO:0000313" key="4">
    <source>
        <dbReference type="Proteomes" id="UP000636479"/>
    </source>
</evidence>
<comment type="caution">
    <text evidence="3">The sequence shown here is derived from an EMBL/GenBank/DDBJ whole genome shotgun (WGS) entry which is preliminary data.</text>
</comment>
<dbReference type="GO" id="GO:0016740">
    <property type="term" value="F:transferase activity"/>
    <property type="evidence" value="ECO:0007669"/>
    <property type="project" value="UniProtKB-KW"/>
</dbReference>
<dbReference type="InterPro" id="IPR045108">
    <property type="entry name" value="TXNDC17-like"/>
</dbReference>
<dbReference type="Pfam" id="PF06110">
    <property type="entry name" value="TXD17-like_Trx"/>
    <property type="match status" value="1"/>
</dbReference>
<keyword evidence="4" id="KW-1185">Reference proteome</keyword>
<organism evidence="3 4">
    <name type="scientific">Mycena indigotica</name>
    <dbReference type="NCBI Taxonomy" id="2126181"/>
    <lineage>
        <taxon>Eukaryota</taxon>
        <taxon>Fungi</taxon>
        <taxon>Dikarya</taxon>
        <taxon>Basidiomycota</taxon>
        <taxon>Agaricomycotina</taxon>
        <taxon>Agaricomycetes</taxon>
        <taxon>Agaricomycetidae</taxon>
        <taxon>Agaricales</taxon>
        <taxon>Marasmiineae</taxon>
        <taxon>Mycenaceae</taxon>
        <taxon>Mycena</taxon>
    </lineage>
</organism>
<sequence>MTHVNHLSISPLSHSHSMPLTIVEGDVLSNPAALLQRPEEYLVFYSDVENGQMWCGDCRRVQDIVRTAFEAADSPSAAIVFVGNKPTWKAPTHPFRAAPLGLTDVPTIIRLRAQADGIAKLVDADIDSPGLAAFLAKYREEGAA</sequence>
<keyword evidence="3" id="KW-0808">Transferase</keyword>
<accession>A0A8H6T0G7</accession>
<dbReference type="GO" id="GO:0047134">
    <property type="term" value="F:protein-disulfide reductase [NAD(P)H] activity"/>
    <property type="evidence" value="ECO:0007669"/>
    <property type="project" value="InterPro"/>
</dbReference>
<dbReference type="Proteomes" id="UP000636479">
    <property type="component" value="Unassembled WGS sequence"/>
</dbReference>
<dbReference type="RefSeq" id="XP_037222229.1">
    <property type="nucleotide sequence ID" value="XM_037361937.1"/>
</dbReference>
<name>A0A8H6T0G7_9AGAR</name>
<protein>
    <submittedName>
        <fullName evidence="3">N-acetyltransferase domain-containing protein</fullName>
    </submittedName>
</protein>
<dbReference type="EMBL" id="JACAZF010000004">
    <property type="protein sequence ID" value="KAF7307210.1"/>
    <property type="molecule type" value="Genomic_DNA"/>
</dbReference>